<dbReference type="SUPFAM" id="SSF82689">
    <property type="entry name" value="Mechanosensitive channel protein MscS (YggB), C-terminal domain"/>
    <property type="match status" value="1"/>
</dbReference>
<keyword evidence="5 7" id="KW-1133">Transmembrane helix</keyword>
<keyword evidence="4 7" id="KW-0812">Transmembrane</keyword>
<dbReference type="InterPro" id="IPR011014">
    <property type="entry name" value="MscS_channel_TM-2"/>
</dbReference>
<comment type="similarity">
    <text evidence="2 7">Belongs to the MscS (TC 1.A.23) family.</text>
</comment>
<dbReference type="Gene3D" id="1.10.287.1260">
    <property type="match status" value="1"/>
</dbReference>
<feature type="domain" description="Mechanosensitive ion channel transmembrane helices 2/3" evidence="10">
    <location>
        <begin position="78"/>
        <end position="118"/>
    </location>
</feature>
<dbReference type="Proteomes" id="UP000251842">
    <property type="component" value="Chromosome"/>
</dbReference>
<evidence type="ECO:0000256" key="1">
    <source>
        <dbReference type="ARBA" id="ARBA00004651"/>
    </source>
</evidence>
<dbReference type="Pfam" id="PF21088">
    <property type="entry name" value="MS_channel_1st"/>
    <property type="match status" value="1"/>
</dbReference>
<evidence type="ECO:0000259" key="8">
    <source>
        <dbReference type="Pfam" id="PF00924"/>
    </source>
</evidence>
<dbReference type="InterPro" id="IPR049142">
    <property type="entry name" value="MS_channel_1st"/>
</dbReference>
<dbReference type="GO" id="GO:0008381">
    <property type="term" value="F:mechanosensitive monoatomic ion channel activity"/>
    <property type="evidence" value="ECO:0007669"/>
    <property type="project" value="InterPro"/>
</dbReference>
<dbReference type="SUPFAM" id="SSF50182">
    <property type="entry name" value="Sm-like ribonucleoproteins"/>
    <property type="match status" value="1"/>
</dbReference>
<comment type="caution">
    <text evidence="7">Lacks conserved residue(s) required for the propagation of feature annotation.</text>
</comment>
<feature type="domain" description="Mechanosensitive ion channel MscS C-terminal" evidence="9">
    <location>
        <begin position="194"/>
        <end position="274"/>
    </location>
</feature>
<evidence type="ECO:0000313" key="11">
    <source>
        <dbReference type="EMBL" id="AXA84016.1"/>
    </source>
</evidence>
<dbReference type="InterPro" id="IPR045275">
    <property type="entry name" value="MscS_archaea/bacteria_type"/>
</dbReference>
<accession>A0A344J4Q6</accession>
<dbReference type="EMBL" id="CP029556">
    <property type="protein sequence ID" value="AXA84016.1"/>
    <property type="molecule type" value="Genomic_DNA"/>
</dbReference>
<dbReference type="GO" id="GO:0005886">
    <property type="term" value="C:plasma membrane"/>
    <property type="evidence" value="ECO:0007669"/>
    <property type="project" value="UniProtKB-SubCell"/>
</dbReference>
<keyword evidence="3" id="KW-1003">Cell membrane</keyword>
<gene>
    <name evidence="11" type="ORF">DCD74_04270</name>
</gene>
<dbReference type="PANTHER" id="PTHR30221:SF1">
    <property type="entry name" value="SMALL-CONDUCTANCE MECHANOSENSITIVE CHANNEL"/>
    <property type="match status" value="1"/>
</dbReference>
<feature type="transmembrane region" description="Helical" evidence="7">
    <location>
        <begin position="101"/>
        <end position="117"/>
    </location>
</feature>
<evidence type="ECO:0000256" key="7">
    <source>
        <dbReference type="RuleBase" id="RU369025"/>
    </source>
</evidence>
<evidence type="ECO:0000256" key="6">
    <source>
        <dbReference type="ARBA" id="ARBA00023136"/>
    </source>
</evidence>
<dbReference type="PROSITE" id="PS01246">
    <property type="entry name" value="UPF0003"/>
    <property type="match status" value="1"/>
</dbReference>
<dbReference type="Pfam" id="PF21082">
    <property type="entry name" value="MS_channel_3rd"/>
    <property type="match status" value="1"/>
</dbReference>
<evidence type="ECO:0000313" key="12">
    <source>
        <dbReference type="Proteomes" id="UP000251842"/>
    </source>
</evidence>
<evidence type="ECO:0000256" key="4">
    <source>
        <dbReference type="ARBA" id="ARBA00022692"/>
    </source>
</evidence>
<keyword evidence="6 7" id="KW-0472">Membrane</keyword>
<dbReference type="RefSeq" id="WP_112926230.1">
    <property type="nucleotide sequence ID" value="NZ_CP029556.1"/>
</dbReference>
<evidence type="ECO:0000256" key="3">
    <source>
        <dbReference type="ARBA" id="ARBA00022475"/>
    </source>
</evidence>
<comment type="subcellular location">
    <subcellularLocation>
        <location evidence="7">Cell inner membrane</location>
        <topology evidence="7">Multi-pass membrane protein</topology>
    </subcellularLocation>
    <subcellularLocation>
        <location evidence="1">Cell membrane</location>
        <topology evidence="1">Multi-pass membrane protein</topology>
    </subcellularLocation>
</comment>
<dbReference type="Pfam" id="PF05552">
    <property type="entry name" value="MS_channel_1st_1"/>
    <property type="match status" value="1"/>
</dbReference>
<keyword evidence="7" id="KW-0997">Cell inner membrane</keyword>
<keyword evidence="7" id="KW-0407">Ion channel</keyword>
<dbReference type="KEGG" id="lue:DCD74_04270"/>
<evidence type="ECO:0000259" key="10">
    <source>
        <dbReference type="Pfam" id="PF21088"/>
    </source>
</evidence>
<dbReference type="Gene3D" id="2.30.30.60">
    <property type="match status" value="1"/>
</dbReference>
<dbReference type="OrthoDB" id="9809206at2"/>
<evidence type="ECO:0000256" key="2">
    <source>
        <dbReference type="ARBA" id="ARBA00008017"/>
    </source>
</evidence>
<keyword evidence="7" id="KW-0406">Ion transport</keyword>
<dbReference type="InterPro" id="IPR049278">
    <property type="entry name" value="MS_channel_C"/>
</dbReference>
<comment type="function">
    <text evidence="7">Mechanosensitive channel that participates in the regulation of osmotic pressure changes within the cell, opening in response to stretch forces in the membrane lipid bilayer, without the need for other proteins. Contributes to normal resistance to hypoosmotic shock. Forms an ion channel of 1.0 nanosiemens conductance with a slight preference for anions.</text>
</comment>
<dbReference type="AlphaFoldDB" id="A0A344J4Q6"/>
<dbReference type="InterPro" id="IPR006685">
    <property type="entry name" value="MscS_channel_2nd"/>
</dbReference>
<dbReference type="InterPro" id="IPR011066">
    <property type="entry name" value="MscS_channel_C_sf"/>
</dbReference>
<feature type="domain" description="Mechanosensitive ion channel MscS" evidence="8">
    <location>
        <begin position="119"/>
        <end position="185"/>
    </location>
</feature>
<protein>
    <recommendedName>
        <fullName evidence="7">Small-conductance mechanosensitive channel</fullName>
    </recommendedName>
</protein>
<evidence type="ECO:0000256" key="5">
    <source>
        <dbReference type="ARBA" id="ARBA00022989"/>
    </source>
</evidence>
<dbReference type="PANTHER" id="PTHR30221">
    <property type="entry name" value="SMALL-CONDUCTANCE MECHANOSENSITIVE CHANNEL"/>
    <property type="match status" value="1"/>
</dbReference>
<sequence length="314" mass="33764">MTPATTAKTAAAAPRELIKELNGVDWLQLAETWGLKLLAAVVIFLVGRWLAGRLSVGLDRVMGRAGVDVTLGGFLRNIAYAVMLVLVLMTALTALGVPTTSMFAILGAAGLAVGLALKDSLSNIASGVMLIVLRPFRTGDHVVAAGQEGTVLEIRVFQTRLRAFDHRVIILPNSEITTAPIINFSTLPIRRMDVTVGVGYDDDLQKARDVLLRIAEQEPLIETDPAPAVRVVNLGESSVDLVLQAFAKNANYLDARSRVIEAVRNQLIEQGLNIPYPQRDLHVYHSDANGRPIADLLLRGIADDGDLPAKTPAS</sequence>
<keyword evidence="12" id="KW-1185">Reference proteome</keyword>
<dbReference type="InterPro" id="IPR006686">
    <property type="entry name" value="MscS_channel_CS"/>
</dbReference>
<keyword evidence="7" id="KW-0813">Transport</keyword>
<feature type="transmembrane region" description="Helical" evidence="7">
    <location>
        <begin position="33"/>
        <end position="52"/>
    </location>
</feature>
<dbReference type="InterPro" id="IPR023408">
    <property type="entry name" value="MscS_beta-dom_sf"/>
</dbReference>
<proteinExistence type="inferred from homology"/>
<dbReference type="SUPFAM" id="SSF82861">
    <property type="entry name" value="Mechanosensitive channel protein MscS (YggB), transmembrane region"/>
    <property type="match status" value="1"/>
</dbReference>
<reference evidence="12" key="1">
    <citation type="submission" date="2018-05" db="EMBL/GenBank/DDBJ databases">
        <title>Luteimonas pekinense sp. nov., isolated from human Meibomian gland secretions, Beijing, China.</title>
        <authorList>
            <person name="Wen T."/>
            <person name="Bai H."/>
            <person name="Lv H."/>
        </authorList>
    </citation>
    <scope>NUCLEOTIDE SEQUENCE [LARGE SCALE GENOMIC DNA]</scope>
    <source>
        <strain evidence="12">83-4</strain>
    </source>
</reference>
<dbReference type="Gene3D" id="3.30.70.100">
    <property type="match status" value="1"/>
</dbReference>
<comment type="subunit">
    <text evidence="7">Homoheptamer.</text>
</comment>
<dbReference type="InterPro" id="IPR010920">
    <property type="entry name" value="LSM_dom_sf"/>
</dbReference>
<name>A0A344J4Q6_9GAMM</name>
<feature type="transmembrane region" description="Helical" evidence="7">
    <location>
        <begin position="73"/>
        <end position="95"/>
    </location>
</feature>
<dbReference type="Pfam" id="PF00924">
    <property type="entry name" value="MS_channel_2nd"/>
    <property type="match status" value="1"/>
</dbReference>
<evidence type="ECO:0000259" key="9">
    <source>
        <dbReference type="Pfam" id="PF21082"/>
    </source>
</evidence>
<dbReference type="InterPro" id="IPR008910">
    <property type="entry name" value="MSC_TM_helix"/>
</dbReference>
<organism evidence="11 12">
    <name type="scientific">Solilutibacter oculi</name>
    <dbReference type="NCBI Taxonomy" id="2698682"/>
    <lineage>
        <taxon>Bacteria</taxon>
        <taxon>Pseudomonadati</taxon>
        <taxon>Pseudomonadota</taxon>
        <taxon>Gammaproteobacteria</taxon>
        <taxon>Lysobacterales</taxon>
        <taxon>Lysobacteraceae</taxon>
        <taxon>Solilutibacter</taxon>
    </lineage>
</organism>